<dbReference type="SUPFAM" id="SSF56496">
    <property type="entry name" value="Fibrinogen C-terminal domain-like"/>
    <property type="match status" value="1"/>
</dbReference>
<sequence>MLSYSNASMFNSQPQFTVKAEKNKAFDESCHIGTFNIESGNIADCLEHCLGNCRCQSFQICNKTKCQLCSSHKEKNSSLLHDKDDCVYAIYEVRHLAGHLQKLEEQCLGMSCLMKYNCCQQSGLCLKNEICKPINSLKQPWKRFTCECPDGYHGHNCDQPITSCQGYANGSRKSGIYKVMDSDLKSVYEVFCYFDSDGAWTLVQSFSFANGSGATKFKQFQKPLFNDIPVGEKYPAWRGYRLGKARMKSIEKNSVLLRFTCNHHAKTQNVRESDYLQLLLKDVQGNVVDLDGYSSYVPIQHGKIGQMKLKDGCLFYLHQHHFMNLHASNYLYTCAITPTPTESHCSTKSYYSAFGNYNTAKACFERTHGCLNNSESTTQLWFGY</sequence>
<proteinExistence type="predicted"/>
<accession>A0A6S7IJA7</accession>
<keyword evidence="3" id="KW-1185">Reference proteome</keyword>
<dbReference type="OrthoDB" id="5954791at2759"/>
<evidence type="ECO:0000313" key="2">
    <source>
        <dbReference type="EMBL" id="CAB4006081.1"/>
    </source>
</evidence>
<keyword evidence="1" id="KW-1015">Disulfide bond</keyword>
<dbReference type="PROSITE" id="PS01186">
    <property type="entry name" value="EGF_2"/>
    <property type="match status" value="1"/>
</dbReference>
<organism evidence="2 3">
    <name type="scientific">Paramuricea clavata</name>
    <name type="common">Red gorgonian</name>
    <name type="synonym">Violescent sea-whip</name>
    <dbReference type="NCBI Taxonomy" id="317549"/>
    <lineage>
        <taxon>Eukaryota</taxon>
        <taxon>Metazoa</taxon>
        <taxon>Cnidaria</taxon>
        <taxon>Anthozoa</taxon>
        <taxon>Octocorallia</taxon>
        <taxon>Malacalcyonacea</taxon>
        <taxon>Plexauridae</taxon>
        <taxon>Paramuricea</taxon>
    </lineage>
</organism>
<keyword evidence="1" id="KW-0245">EGF-like domain</keyword>
<dbReference type="Gene3D" id="2.10.25.10">
    <property type="entry name" value="Laminin"/>
    <property type="match status" value="1"/>
</dbReference>
<dbReference type="PROSITE" id="PS50026">
    <property type="entry name" value="EGF_3"/>
    <property type="match status" value="1"/>
</dbReference>
<reference evidence="2" key="1">
    <citation type="submission" date="2020-04" db="EMBL/GenBank/DDBJ databases">
        <authorList>
            <person name="Alioto T."/>
            <person name="Alioto T."/>
            <person name="Gomez Garrido J."/>
        </authorList>
    </citation>
    <scope>NUCLEOTIDE SEQUENCE</scope>
    <source>
        <strain evidence="2">A484AB</strain>
    </source>
</reference>
<dbReference type="EMBL" id="CACRXK020005404">
    <property type="protein sequence ID" value="CAB4006081.1"/>
    <property type="molecule type" value="Genomic_DNA"/>
</dbReference>
<evidence type="ECO:0000313" key="3">
    <source>
        <dbReference type="Proteomes" id="UP001152795"/>
    </source>
</evidence>
<dbReference type="PROSITE" id="PS00022">
    <property type="entry name" value="EGF_1"/>
    <property type="match status" value="1"/>
</dbReference>
<dbReference type="InterPro" id="IPR036056">
    <property type="entry name" value="Fibrinogen-like_C"/>
</dbReference>
<dbReference type="AlphaFoldDB" id="A0A6S7IJA7"/>
<protein>
    <submittedName>
        <fullName evidence="2">Uncharacterized protein</fullName>
    </submittedName>
</protein>
<dbReference type="InterPro" id="IPR000742">
    <property type="entry name" value="EGF"/>
</dbReference>
<evidence type="ECO:0000256" key="1">
    <source>
        <dbReference type="PROSITE-ProRule" id="PRU00076"/>
    </source>
</evidence>
<comment type="caution">
    <text evidence="2">The sequence shown here is derived from an EMBL/GenBank/DDBJ whole genome shotgun (WGS) entry which is preliminary data.</text>
</comment>
<dbReference type="CDD" id="cd00054">
    <property type="entry name" value="EGF_CA"/>
    <property type="match status" value="1"/>
</dbReference>
<comment type="caution">
    <text evidence="1">Lacks conserved residue(s) required for the propagation of feature annotation.</text>
</comment>
<dbReference type="Proteomes" id="UP001152795">
    <property type="component" value="Unassembled WGS sequence"/>
</dbReference>
<gene>
    <name evidence="2" type="ORF">PACLA_8A042869</name>
</gene>
<name>A0A6S7IJA7_PARCT</name>
<feature type="disulfide bond" evidence="1">
    <location>
        <begin position="148"/>
        <end position="157"/>
    </location>
</feature>